<dbReference type="GO" id="GO:0005737">
    <property type="term" value="C:cytoplasm"/>
    <property type="evidence" value="ECO:0007669"/>
    <property type="project" value="TreeGrafter"/>
</dbReference>
<evidence type="ECO:0000313" key="6">
    <source>
        <dbReference type="Proteomes" id="UP000188388"/>
    </source>
</evidence>
<evidence type="ECO:0000313" key="5">
    <source>
        <dbReference type="EMBL" id="SIT56667.1"/>
    </source>
</evidence>
<dbReference type="EMBL" id="FTPD01000023">
    <property type="protein sequence ID" value="SIT56667.1"/>
    <property type="molecule type" value="Genomic_DNA"/>
</dbReference>
<dbReference type="InterPro" id="IPR027417">
    <property type="entry name" value="P-loop_NTPase"/>
</dbReference>
<feature type="compositionally biased region" description="Low complexity" evidence="3">
    <location>
        <begin position="17"/>
        <end position="35"/>
    </location>
</feature>
<dbReference type="GO" id="GO:0035556">
    <property type="term" value="P:intracellular signal transduction"/>
    <property type="evidence" value="ECO:0007669"/>
    <property type="project" value="InterPro"/>
</dbReference>
<keyword evidence="1" id="KW-0547">Nucleotide-binding</keyword>
<dbReference type="Proteomes" id="UP000188388">
    <property type="component" value="Unassembled WGS sequence"/>
</dbReference>
<sequence>MSSDNHLRPNPKRRPKVASSVPAKPAAPDARGPGPDARKTVTILFADIVDSSRLSLSLDPEALRNLLSRYFGELSAVVQRHGGIVDNYMGDAIMAVFGMPFVHEDDALRAVRAAVEMRETLAILNHELEAGWGVRLMNRIGINTGEVIAGDQTQGYLSVAGEAVIGAKRLEEAATANEILIGEPTHKLVRDAVVIEPSGPRALKRGATIRALVVLEVLAHAPGVARRFDSPFVGRERQRALLETVFRNAVGDRTCHLVTILADAGVGKSRLVREFTSGLAEDVTVLHGRCLPYGEGITYWPLAEIVRELTRAEGPDSGKQLAAVIEARLTGDEKAGLIAERVTGALGLGGAGPGQGTTEETAWAVRRLFEALARAGPLVVVVDDVHWAESTFLDLVEHVADFSRDFPILLICIARPELFDSRPGWGAGKRNATSIVLERLSDAECRELISNLLGPAPLPPAAESRIASAAEGNALFAEELVAMLVDDALLRQAPDSWVAASDLVELPVPSTINALLAARLEGLPSVERAILTAAAVEGSVFHRSAVSELAGPVLDTFEDGLLALVRRDLIRPEAPLFAGEKAYRFRHVLIRDAAYRSLPKNARADLHERFAAWLELAAADRLREFEEIVGYHFEQAFQYRVALGPRDVRAASLAARACERLEAAGRRALVRSDLPAAISLLERVSRLLPADDTRRIVLLADLSGALIESGRLDDAGRALDEAEHLAATADDQRLAAHVLVQRQFLRIFRGEEGGLEESARAVAAVIPVFERFGDDLGLCRARRLEAWLSFTAARGEAAIAAWEQAAAHARRAGDWHEYYEILTWIASSLWFGPTPAAEGIRRCEAMRVQVGESPESEAAILRQLACLNAIVGRFAIARDLIATSNATYRDLGLTLYVASSEHEAVVELLAGNPAAAETSARAAYRALEEMGERAFRSTMAASLAVVILEQGRDEEAEDFAKLSAQLAASGDLVTQVRWRRVRARVHARRAELRAAEALAREAVTIAEATDFVNDRADALVDLSHVLEAARRGDEAVAAVSGALHLYELKGNVVAAAATQLRLGKLVKM</sequence>
<evidence type="ECO:0000256" key="2">
    <source>
        <dbReference type="ARBA" id="ARBA00022840"/>
    </source>
</evidence>
<dbReference type="InterPro" id="IPR001054">
    <property type="entry name" value="A/G_cyclase"/>
</dbReference>
<dbReference type="InterPro" id="IPR041664">
    <property type="entry name" value="AAA_16"/>
</dbReference>
<gene>
    <name evidence="5" type="ORF">BQ8794_30116</name>
</gene>
<dbReference type="PANTHER" id="PTHR16305:SF28">
    <property type="entry name" value="GUANYLATE CYCLASE DOMAIN-CONTAINING PROTEIN"/>
    <property type="match status" value="1"/>
</dbReference>
<dbReference type="InterPro" id="IPR011990">
    <property type="entry name" value="TPR-like_helical_dom_sf"/>
</dbReference>
<proteinExistence type="predicted"/>
<accession>A0A1R3V9S1</accession>
<evidence type="ECO:0000259" key="4">
    <source>
        <dbReference type="PROSITE" id="PS50125"/>
    </source>
</evidence>
<dbReference type="GO" id="GO:0009190">
    <property type="term" value="P:cyclic nucleotide biosynthetic process"/>
    <property type="evidence" value="ECO:0007669"/>
    <property type="project" value="InterPro"/>
</dbReference>
<feature type="region of interest" description="Disordered" evidence="3">
    <location>
        <begin position="1"/>
        <end position="35"/>
    </location>
</feature>
<dbReference type="PANTHER" id="PTHR16305">
    <property type="entry name" value="TESTICULAR SOLUBLE ADENYLYL CYCLASE"/>
    <property type="match status" value="1"/>
</dbReference>
<name>A0A1R3V9S1_9HYPH</name>
<dbReference type="InterPro" id="IPR029787">
    <property type="entry name" value="Nucleotide_cyclase"/>
</dbReference>
<evidence type="ECO:0000256" key="3">
    <source>
        <dbReference type="SAM" id="MobiDB-lite"/>
    </source>
</evidence>
<dbReference type="Gene3D" id="1.25.40.10">
    <property type="entry name" value="Tetratricopeptide repeat domain"/>
    <property type="match status" value="1"/>
</dbReference>
<evidence type="ECO:0000256" key="1">
    <source>
        <dbReference type="ARBA" id="ARBA00022741"/>
    </source>
</evidence>
<dbReference type="STRING" id="1631249.BQ8794_30116"/>
<dbReference type="Pfam" id="PF13191">
    <property type="entry name" value="AAA_16"/>
    <property type="match status" value="1"/>
</dbReference>
<feature type="domain" description="Guanylate cyclase" evidence="4">
    <location>
        <begin position="42"/>
        <end position="171"/>
    </location>
</feature>
<dbReference type="PROSITE" id="PS50125">
    <property type="entry name" value="GUANYLATE_CYCLASE_2"/>
    <property type="match status" value="1"/>
</dbReference>
<organism evidence="5 6">
    <name type="scientific">Mesorhizobium prunaredense</name>
    <dbReference type="NCBI Taxonomy" id="1631249"/>
    <lineage>
        <taxon>Bacteria</taxon>
        <taxon>Pseudomonadati</taxon>
        <taxon>Pseudomonadota</taxon>
        <taxon>Alphaproteobacteria</taxon>
        <taxon>Hyphomicrobiales</taxon>
        <taxon>Phyllobacteriaceae</taxon>
        <taxon>Mesorhizobium</taxon>
    </lineage>
</organism>
<dbReference type="Pfam" id="PF00211">
    <property type="entry name" value="Guanylate_cyc"/>
    <property type="match status" value="1"/>
</dbReference>
<dbReference type="Gene3D" id="3.30.70.1230">
    <property type="entry name" value="Nucleotide cyclase"/>
    <property type="match status" value="1"/>
</dbReference>
<dbReference type="Gene3D" id="3.40.50.300">
    <property type="entry name" value="P-loop containing nucleotide triphosphate hydrolases"/>
    <property type="match status" value="1"/>
</dbReference>
<dbReference type="SUPFAM" id="SSF55073">
    <property type="entry name" value="Nucleotide cyclase"/>
    <property type="match status" value="1"/>
</dbReference>
<dbReference type="SMART" id="SM00044">
    <property type="entry name" value="CYCc"/>
    <property type="match status" value="1"/>
</dbReference>
<dbReference type="GO" id="GO:0005524">
    <property type="term" value="F:ATP binding"/>
    <property type="evidence" value="ECO:0007669"/>
    <property type="project" value="UniProtKB-KW"/>
</dbReference>
<dbReference type="SUPFAM" id="SSF52540">
    <property type="entry name" value="P-loop containing nucleoside triphosphate hydrolases"/>
    <property type="match status" value="1"/>
</dbReference>
<reference evidence="6" key="1">
    <citation type="submission" date="2017-01" db="EMBL/GenBank/DDBJ databases">
        <authorList>
            <person name="Brunel B."/>
        </authorList>
    </citation>
    <scope>NUCLEOTIDE SEQUENCE [LARGE SCALE GENOMIC DNA]</scope>
</reference>
<keyword evidence="6" id="KW-1185">Reference proteome</keyword>
<keyword evidence="2" id="KW-0067">ATP-binding</keyword>
<protein>
    <submittedName>
        <fullName evidence="5">Guanylate cyclase</fullName>
    </submittedName>
</protein>
<dbReference type="AlphaFoldDB" id="A0A1R3V9S1"/>
<dbReference type="GO" id="GO:0004016">
    <property type="term" value="F:adenylate cyclase activity"/>
    <property type="evidence" value="ECO:0007669"/>
    <property type="project" value="UniProtKB-ARBA"/>
</dbReference>
<dbReference type="CDD" id="cd07302">
    <property type="entry name" value="CHD"/>
    <property type="match status" value="1"/>
</dbReference>